<protein>
    <submittedName>
        <fullName evidence="3">MlaD family protein</fullName>
    </submittedName>
</protein>
<feature type="domain" description="Mce/MlaD" evidence="2">
    <location>
        <begin position="50"/>
        <end position="117"/>
    </location>
</feature>
<dbReference type="Proteomes" id="UP001178281">
    <property type="component" value="Unassembled WGS sequence"/>
</dbReference>
<accession>A0AA90SQZ7</accession>
<name>A0AA90SQZ7_9ACTN</name>
<gene>
    <name evidence="3" type="ORF">Q7X28_10900</name>
</gene>
<reference evidence="3" key="1">
    <citation type="submission" date="2023-08" db="EMBL/GenBank/DDBJ databases">
        <title>The draft genome of Tsukamurella strandjordii strain 050030.</title>
        <authorList>
            <person name="Zhao F."/>
            <person name="Feng Y."/>
            <person name="Zong Z."/>
        </authorList>
    </citation>
    <scope>NUCLEOTIDE SEQUENCE</scope>
    <source>
        <strain evidence="3">050030</strain>
    </source>
</reference>
<keyword evidence="1" id="KW-0812">Transmembrane</keyword>
<comment type="caution">
    <text evidence="3">The sequence shown here is derived from an EMBL/GenBank/DDBJ whole genome shotgun (WGS) entry which is preliminary data.</text>
</comment>
<dbReference type="Pfam" id="PF02470">
    <property type="entry name" value="MlaD"/>
    <property type="match status" value="1"/>
</dbReference>
<dbReference type="AlphaFoldDB" id="A0AA90SQZ7"/>
<keyword evidence="1" id="KW-0472">Membrane</keyword>
<dbReference type="InterPro" id="IPR003399">
    <property type="entry name" value="Mce/MlaD"/>
</dbReference>
<keyword evidence="4" id="KW-1185">Reference proteome</keyword>
<evidence type="ECO:0000256" key="1">
    <source>
        <dbReference type="SAM" id="Phobius"/>
    </source>
</evidence>
<proteinExistence type="predicted"/>
<organism evidence="3 4">
    <name type="scientific">Tsukamurella strandjordii</name>
    <dbReference type="NCBI Taxonomy" id="147577"/>
    <lineage>
        <taxon>Bacteria</taxon>
        <taxon>Bacillati</taxon>
        <taxon>Actinomycetota</taxon>
        <taxon>Actinomycetes</taxon>
        <taxon>Mycobacteriales</taxon>
        <taxon>Tsukamurellaceae</taxon>
        <taxon>Tsukamurella</taxon>
    </lineage>
</organism>
<keyword evidence="1" id="KW-1133">Transmembrane helix</keyword>
<feature type="transmembrane region" description="Helical" evidence="1">
    <location>
        <begin position="15"/>
        <end position="36"/>
    </location>
</feature>
<evidence type="ECO:0000313" key="4">
    <source>
        <dbReference type="Proteomes" id="UP001178281"/>
    </source>
</evidence>
<sequence>MYELLGGTPQRQQKIFVTLGAAAVAVALIGVLVAVISSRIPDSDDRLALTVESADVGPGVKAGTRVTLRGVPVGEVKAVEIPRPGQARVAIRLDQGGIRGLTDALAVRYQPGNYFGVTEMALLPRGGGTALRSGATLRPPSSNDTISDLLTRSSISVGGVMTPQLIDVTKKATKYTQAITPLLEVAFAVERQNALSTQVPIGTTLRTVRTTVDGVPGIIEAAFEGWFVPQLRGGEKAGTLDFVVNSYDKVDATTTLLGTGFFTPLADMFGSHEADFKPGTVLLQVIMDATTKVMRTVSIPRQVIPMISGLNSAFVTVPEGTALRMNVVANRFPAAASVLSTGGR</sequence>
<evidence type="ECO:0000259" key="2">
    <source>
        <dbReference type="Pfam" id="PF02470"/>
    </source>
</evidence>
<dbReference type="RefSeq" id="WP_305111305.1">
    <property type="nucleotide sequence ID" value="NZ_JAUTIX010000003.1"/>
</dbReference>
<evidence type="ECO:0000313" key="3">
    <source>
        <dbReference type="EMBL" id="MDP0398436.1"/>
    </source>
</evidence>
<dbReference type="EMBL" id="JAUTIX010000003">
    <property type="protein sequence ID" value="MDP0398436.1"/>
    <property type="molecule type" value="Genomic_DNA"/>
</dbReference>